<feature type="region of interest" description="Disordered" evidence="3">
    <location>
        <begin position="223"/>
        <end position="246"/>
    </location>
</feature>
<accession>A0A1E4TGR7</accession>
<protein>
    <submittedName>
        <fullName evidence="4">Uncharacterized protein</fullName>
    </submittedName>
</protein>
<keyword evidence="5" id="KW-1185">Reference proteome</keyword>
<feature type="region of interest" description="Disordered" evidence="3">
    <location>
        <begin position="268"/>
        <end position="315"/>
    </location>
</feature>
<feature type="compositionally biased region" description="Polar residues" evidence="3">
    <location>
        <begin position="1"/>
        <end position="19"/>
    </location>
</feature>
<name>A0A1E4TGR7_9ASCO</name>
<feature type="compositionally biased region" description="Basic and acidic residues" evidence="3">
    <location>
        <begin position="68"/>
        <end position="83"/>
    </location>
</feature>
<dbReference type="EMBL" id="KV453842">
    <property type="protein sequence ID" value="ODV90964.1"/>
    <property type="molecule type" value="Genomic_DNA"/>
</dbReference>
<feature type="compositionally biased region" description="Polar residues" evidence="3">
    <location>
        <begin position="168"/>
        <end position="194"/>
    </location>
</feature>
<dbReference type="InterPro" id="IPR013256">
    <property type="entry name" value="Chromatin_SPT2"/>
</dbReference>
<evidence type="ECO:0000256" key="1">
    <source>
        <dbReference type="ARBA" id="ARBA00006461"/>
    </source>
</evidence>
<dbReference type="Pfam" id="PF08243">
    <property type="entry name" value="SPT2"/>
    <property type="match status" value="1"/>
</dbReference>
<dbReference type="SMART" id="SM00784">
    <property type="entry name" value="SPT2"/>
    <property type="match status" value="1"/>
</dbReference>
<sequence>MFSNLLSQVKTGKSSTYKSVSPLPETEGVKLQKNPEKTVKVIRTQQPAVRALSEKDRLLQQEKVKRLKEARATEKRQKEETVKNVKRTQKLQKAKAAAKPVPIGFAGPKPIEEPPKPRLSFRELMQKARSSENKKLKIDIKSSRSLTPAEKRALERKKAREERLASKSRSVSAEPQIRTNAETSASINESSSYAKPSKELQAKLSKRKRIERIRDRYEEDYDEDLDDFIEDSGNEEEEQSDTNDYRKEIWKILGRGRSREDFLELDEDLDDDMEASGSQVLEEELRSSKYAQLEDLEEEKREEERQRIKRQRLRK</sequence>
<organism evidence="4 5">
    <name type="scientific">Tortispora caseinolytica NRRL Y-17796</name>
    <dbReference type="NCBI Taxonomy" id="767744"/>
    <lineage>
        <taxon>Eukaryota</taxon>
        <taxon>Fungi</taxon>
        <taxon>Dikarya</taxon>
        <taxon>Ascomycota</taxon>
        <taxon>Saccharomycotina</taxon>
        <taxon>Trigonopsidomycetes</taxon>
        <taxon>Trigonopsidales</taxon>
        <taxon>Trigonopsidaceae</taxon>
        <taxon>Tortispora</taxon>
    </lineage>
</organism>
<gene>
    <name evidence="4" type="ORF">CANCADRAFT_2684</name>
</gene>
<dbReference type="AlphaFoldDB" id="A0A1E4TGR7"/>
<feature type="region of interest" description="Disordered" evidence="3">
    <location>
        <begin position="68"/>
        <end position="206"/>
    </location>
</feature>
<comment type="similarity">
    <text evidence="1">Belongs to the SPT2 family.</text>
</comment>
<evidence type="ECO:0000313" key="4">
    <source>
        <dbReference type="EMBL" id="ODV90964.1"/>
    </source>
</evidence>
<keyword evidence="2" id="KW-0175">Coiled coil</keyword>
<feature type="compositionally biased region" description="Basic and acidic residues" evidence="3">
    <location>
        <begin position="110"/>
        <end position="142"/>
    </location>
</feature>
<feature type="compositionally biased region" description="Acidic residues" evidence="3">
    <location>
        <begin position="223"/>
        <end position="241"/>
    </location>
</feature>
<feature type="compositionally biased region" description="Basic and acidic residues" evidence="3">
    <location>
        <begin position="149"/>
        <end position="165"/>
    </location>
</feature>
<feature type="compositionally biased region" description="Basic residues" evidence="3">
    <location>
        <begin position="84"/>
        <end position="93"/>
    </location>
</feature>
<dbReference type="Proteomes" id="UP000095023">
    <property type="component" value="Unassembled WGS sequence"/>
</dbReference>
<evidence type="ECO:0000256" key="3">
    <source>
        <dbReference type="SAM" id="MobiDB-lite"/>
    </source>
</evidence>
<reference evidence="5" key="1">
    <citation type="submission" date="2016-02" db="EMBL/GenBank/DDBJ databases">
        <title>Comparative genomics of biotechnologically important yeasts.</title>
        <authorList>
            <consortium name="DOE Joint Genome Institute"/>
            <person name="Riley R."/>
            <person name="Haridas S."/>
            <person name="Wolfe K.H."/>
            <person name="Lopes M.R."/>
            <person name="Hittinger C.T."/>
            <person name="Goker M."/>
            <person name="Salamov A."/>
            <person name="Wisecaver J."/>
            <person name="Long T.M."/>
            <person name="Aerts A.L."/>
            <person name="Barry K."/>
            <person name="Choi C."/>
            <person name="Clum A."/>
            <person name="Coughlan A.Y."/>
            <person name="Deshpande S."/>
            <person name="Douglass A.P."/>
            <person name="Hanson S.J."/>
            <person name="Klenk H.-P."/>
            <person name="Labutti K."/>
            <person name="Lapidus A."/>
            <person name="Lindquist E."/>
            <person name="Lipzen A."/>
            <person name="Meier-Kolthoff J.P."/>
            <person name="Ohm R.A."/>
            <person name="Otillar R.P."/>
            <person name="Pangilinan J."/>
            <person name="Peng Y."/>
            <person name="Rokas A."/>
            <person name="Rosa C.A."/>
            <person name="Scheuner C."/>
            <person name="Sibirny A.A."/>
            <person name="Slot J.C."/>
            <person name="Stielow J.B."/>
            <person name="Sun H."/>
            <person name="Kurtzman C.P."/>
            <person name="Blackwell M."/>
            <person name="Jeffries T.W."/>
            <person name="Grigoriev I.V."/>
        </authorList>
    </citation>
    <scope>NUCLEOTIDE SEQUENCE [LARGE SCALE GENOMIC DNA]</scope>
    <source>
        <strain evidence="5">NRRL Y-17796</strain>
    </source>
</reference>
<feature type="region of interest" description="Disordered" evidence="3">
    <location>
        <begin position="1"/>
        <end position="34"/>
    </location>
</feature>
<evidence type="ECO:0000313" key="5">
    <source>
        <dbReference type="Proteomes" id="UP000095023"/>
    </source>
</evidence>
<evidence type="ECO:0000256" key="2">
    <source>
        <dbReference type="ARBA" id="ARBA00023054"/>
    </source>
</evidence>
<proteinExistence type="inferred from homology"/>